<dbReference type="InterPro" id="IPR000298">
    <property type="entry name" value="Cyt_c_oxidase-like_su3"/>
</dbReference>
<reference evidence="9 10" key="1">
    <citation type="submission" date="2019-09" db="EMBL/GenBank/DDBJ databases">
        <title>H2 Metabolism Revealed by Metagenomic Analysis in Subglacial Sediment of East Antarctica.</title>
        <authorList>
            <person name="Yang Z."/>
            <person name="Zhang Y."/>
            <person name="Lv Y."/>
            <person name="Yan W."/>
            <person name="Xiao X."/>
            <person name="Sun B."/>
            <person name="Ma H."/>
        </authorList>
    </citation>
    <scope>NUCLEOTIDE SEQUENCE [LARGE SCALE GENOMIC DNA]</scope>
    <source>
        <strain evidence="9">Bin2_2</strain>
    </source>
</reference>
<dbReference type="SUPFAM" id="SSF81452">
    <property type="entry name" value="Cytochrome c oxidase subunit III-like"/>
    <property type="match status" value="1"/>
</dbReference>
<dbReference type="GO" id="GO:0004129">
    <property type="term" value="F:cytochrome-c oxidase activity"/>
    <property type="evidence" value="ECO:0007669"/>
    <property type="project" value="InterPro"/>
</dbReference>
<dbReference type="InterPro" id="IPR013833">
    <property type="entry name" value="Cyt_c_oxidase_su3_a-hlx"/>
</dbReference>
<feature type="transmembrane region" description="Helical" evidence="7">
    <location>
        <begin position="177"/>
        <end position="196"/>
    </location>
</feature>
<evidence type="ECO:0000256" key="1">
    <source>
        <dbReference type="ARBA" id="ARBA00004141"/>
    </source>
</evidence>
<feature type="transmembrane region" description="Helical" evidence="7">
    <location>
        <begin position="133"/>
        <end position="157"/>
    </location>
</feature>
<dbReference type="PANTHER" id="PTHR11403:SF6">
    <property type="entry name" value="NITRIC OXIDE REDUCTASE SUBUNIT E"/>
    <property type="match status" value="1"/>
</dbReference>
<evidence type="ECO:0000256" key="6">
    <source>
        <dbReference type="RuleBase" id="RU003376"/>
    </source>
</evidence>
<keyword evidence="5 7" id="KW-0472">Membrane</keyword>
<keyword evidence="4 7" id="KW-1133">Transmembrane helix</keyword>
<dbReference type="AlphaFoldDB" id="A0A7C9NTC4"/>
<feature type="transmembrane region" description="Helical" evidence="7">
    <location>
        <begin position="94"/>
        <end position="113"/>
    </location>
</feature>
<dbReference type="EMBL" id="JAAFGW010000138">
    <property type="protein sequence ID" value="NDP48621.1"/>
    <property type="molecule type" value="Genomic_DNA"/>
</dbReference>
<feature type="transmembrane region" description="Helical" evidence="7">
    <location>
        <begin position="64"/>
        <end position="82"/>
    </location>
</feature>
<feature type="domain" description="Heme-copper oxidase subunit III family profile" evidence="8">
    <location>
        <begin position="1"/>
        <end position="197"/>
    </location>
</feature>
<evidence type="ECO:0000256" key="7">
    <source>
        <dbReference type="SAM" id="Phobius"/>
    </source>
</evidence>
<dbReference type="CDD" id="cd02862">
    <property type="entry name" value="NorE_like"/>
    <property type="match status" value="1"/>
</dbReference>
<accession>A0A7C9NTC4</accession>
<proteinExistence type="inferred from homology"/>
<name>A0A7C9NTC4_9PROT</name>
<dbReference type="GO" id="GO:0005886">
    <property type="term" value="C:plasma membrane"/>
    <property type="evidence" value="ECO:0007669"/>
    <property type="project" value="UniProtKB-SubCell"/>
</dbReference>
<dbReference type="PANTHER" id="PTHR11403">
    <property type="entry name" value="CYTOCHROME C OXIDASE SUBUNIT III"/>
    <property type="match status" value="1"/>
</dbReference>
<dbReference type="Gene3D" id="1.20.120.80">
    <property type="entry name" value="Cytochrome c oxidase, subunit III, four-helix bundle"/>
    <property type="match status" value="1"/>
</dbReference>
<protein>
    <submittedName>
        <fullName evidence="9">Cytochrome c oxidase subunit 3 family protein</fullName>
    </submittedName>
</protein>
<evidence type="ECO:0000256" key="3">
    <source>
        <dbReference type="ARBA" id="ARBA00022692"/>
    </source>
</evidence>
<evidence type="ECO:0000313" key="9">
    <source>
        <dbReference type="EMBL" id="NDP48621.1"/>
    </source>
</evidence>
<dbReference type="GO" id="GO:0019646">
    <property type="term" value="P:aerobic electron transport chain"/>
    <property type="evidence" value="ECO:0007669"/>
    <property type="project" value="InterPro"/>
</dbReference>
<feature type="transmembrane region" description="Helical" evidence="7">
    <location>
        <begin position="21"/>
        <end position="44"/>
    </location>
</feature>
<dbReference type="Pfam" id="PF00510">
    <property type="entry name" value="COX3"/>
    <property type="match status" value="1"/>
</dbReference>
<comment type="caution">
    <text evidence="9">The sequence shown here is derived from an EMBL/GenBank/DDBJ whole genome shotgun (WGS) entry which is preliminary data.</text>
</comment>
<evidence type="ECO:0000256" key="5">
    <source>
        <dbReference type="ARBA" id="ARBA00023136"/>
    </source>
</evidence>
<dbReference type="PROSITE" id="PS50253">
    <property type="entry name" value="COX3"/>
    <property type="match status" value="1"/>
</dbReference>
<evidence type="ECO:0000259" key="8">
    <source>
        <dbReference type="PROSITE" id="PS50253"/>
    </source>
</evidence>
<keyword evidence="3 6" id="KW-0812">Transmembrane</keyword>
<evidence type="ECO:0000313" key="10">
    <source>
        <dbReference type="Proteomes" id="UP000483432"/>
    </source>
</evidence>
<comment type="subcellular location">
    <subcellularLocation>
        <location evidence="6">Cell membrane</location>
        <topology evidence="6">Multi-pass membrane protein</topology>
    </subcellularLocation>
    <subcellularLocation>
        <location evidence="1">Membrane</location>
        <topology evidence="1">Multi-pass membrane protein</topology>
    </subcellularLocation>
</comment>
<dbReference type="InterPro" id="IPR035973">
    <property type="entry name" value="Cyt_c_oxidase_su3-like_sf"/>
</dbReference>
<comment type="similarity">
    <text evidence="2 6">Belongs to the cytochrome c oxidase subunit 3 family.</text>
</comment>
<gene>
    <name evidence="9" type="ORF">GZ085_09590</name>
</gene>
<dbReference type="InterPro" id="IPR024791">
    <property type="entry name" value="Cyt_c/ubiquinol_Oxase_su3"/>
</dbReference>
<organism evidence="9 10">
    <name type="scientific">Sulfuriferula multivorans</name>
    <dbReference type="NCBI Taxonomy" id="1559896"/>
    <lineage>
        <taxon>Bacteria</taxon>
        <taxon>Pseudomonadati</taxon>
        <taxon>Pseudomonadota</taxon>
        <taxon>Betaproteobacteria</taxon>
        <taxon>Nitrosomonadales</taxon>
        <taxon>Sulfuricellaceae</taxon>
        <taxon>Sulfuriferula</taxon>
    </lineage>
</organism>
<evidence type="ECO:0000256" key="4">
    <source>
        <dbReference type="ARBA" id="ARBA00022989"/>
    </source>
</evidence>
<sequence length="197" mass="21866">MNVSLSASAPHGDRHDLPGDLAMWFFILAELLVFGVFFLAYAFARTHNVELFNASQLELDRLSGAINTVLLITGSYFVVRAVDQIRHNHARACAHWLIAAMACGGAFLVLKLIEFSAKFEAGINMSTNTFFMFYLGLGFFHFMHVILGMVILGAVALKAWRGGYHAGAYSGVETGAAYWHMVDLVWIVLFPLIYILN</sequence>
<evidence type="ECO:0000256" key="2">
    <source>
        <dbReference type="ARBA" id="ARBA00010581"/>
    </source>
</evidence>
<dbReference type="Proteomes" id="UP000483432">
    <property type="component" value="Unassembled WGS sequence"/>
</dbReference>